<reference evidence="2" key="1">
    <citation type="submission" date="2021-01" db="EMBL/GenBank/DDBJ databases">
        <title>Whole genome shotgun sequence of Rhizocola hellebori NBRC 109834.</title>
        <authorList>
            <person name="Komaki H."/>
            <person name="Tamura T."/>
        </authorList>
    </citation>
    <scope>NUCLEOTIDE SEQUENCE</scope>
    <source>
        <strain evidence="2">NBRC 109834</strain>
    </source>
</reference>
<dbReference type="InterPro" id="IPR041413">
    <property type="entry name" value="MLTR_LBD"/>
</dbReference>
<protein>
    <submittedName>
        <fullName evidence="2">DNA-binding protein</fullName>
    </submittedName>
</protein>
<dbReference type="Pfam" id="PF17765">
    <property type="entry name" value="MLTR_LBD"/>
    <property type="match status" value="1"/>
</dbReference>
<evidence type="ECO:0000313" key="2">
    <source>
        <dbReference type="EMBL" id="GIH08861.1"/>
    </source>
</evidence>
<dbReference type="EMBL" id="BONY01000056">
    <property type="protein sequence ID" value="GIH08861.1"/>
    <property type="molecule type" value="Genomic_DNA"/>
</dbReference>
<dbReference type="SUPFAM" id="SSF47413">
    <property type="entry name" value="lambda repressor-like DNA-binding domains"/>
    <property type="match status" value="1"/>
</dbReference>
<keyword evidence="2" id="KW-0238">DNA-binding</keyword>
<dbReference type="AlphaFoldDB" id="A0A8J3VK97"/>
<dbReference type="GO" id="GO:0003677">
    <property type="term" value="F:DNA binding"/>
    <property type="evidence" value="ECO:0007669"/>
    <property type="project" value="UniProtKB-KW"/>
</dbReference>
<dbReference type="Pfam" id="PF13560">
    <property type="entry name" value="HTH_31"/>
    <property type="match status" value="1"/>
</dbReference>
<evidence type="ECO:0000259" key="1">
    <source>
        <dbReference type="PROSITE" id="PS50943"/>
    </source>
</evidence>
<comment type="caution">
    <text evidence="2">The sequence shown here is derived from an EMBL/GenBank/DDBJ whole genome shotgun (WGS) entry which is preliminary data.</text>
</comment>
<dbReference type="CDD" id="cd00093">
    <property type="entry name" value="HTH_XRE"/>
    <property type="match status" value="1"/>
</dbReference>
<dbReference type="Gene3D" id="1.10.260.40">
    <property type="entry name" value="lambda repressor-like DNA-binding domains"/>
    <property type="match status" value="1"/>
</dbReference>
<dbReference type="PROSITE" id="PS50943">
    <property type="entry name" value="HTH_CROC1"/>
    <property type="match status" value="1"/>
</dbReference>
<proteinExistence type="predicted"/>
<dbReference type="InterPro" id="IPR001387">
    <property type="entry name" value="Cro/C1-type_HTH"/>
</dbReference>
<feature type="domain" description="HTH cro/C1-type" evidence="1">
    <location>
        <begin position="47"/>
        <end position="94"/>
    </location>
</feature>
<dbReference type="PANTHER" id="PTHR35010">
    <property type="entry name" value="BLL4672 PROTEIN-RELATED"/>
    <property type="match status" value="1"/>
</dbReference>
<dbReference type="Proteomes" id="UP000612899">
    <property type="component" value="Unassembled WGS sequence"/>
</dbReference>
<gene>
    <name evidence="2" type="ORF">Rhe02_69280</name>
</gene>
<dbReference type="PANTHER" id="PTHR35010:SF2">
    <property type="entry name" value="BLL4672 PROTEIN"/>
    <property type="match status" value="1"/>
</dbReference>
<name>A0A8J3VK97_9ACTN</name>
<organism evidence="2 3">
    <name type="scientific">Rhizocola hellebori</name>
    <dbReference type="NCBI Taxonomy" id="1392758"/>
    <lineage>
        <taxon>Bacteria</taxon>
        <taxon>Bacillati</taxon>
        <taxon>Actinomycetota</taxon>
        <taxon>Actinomycetes</taxon>
        <taxon>Micromonosporales</taxon>
        <taxon>Micromonosporaceae</taxon>
        <taxon>Rhizocola</taxon>
    </lineage>
</organism>
<evidence type="ECO:0000313" key="3">
    <source>
        <dbReference type="Proteomes" id="UP000612899"/>
    </source>
</evidence>
<sequence>MAKPQEAILDRMDRRSELSEFLRSRRGRISPGEAGVAGHGQRRRVPGLRREELAQLAGVSVDYYVRLEQGRATNVSDQVLDAVARVLKLDADERLHLDRLAKPGREPRRVVPQQQVRPGLQHLLDAMSDVAAYVIGRRTDLLAFNALGAALIPSLQTTPARQRNFARLLFTDLATQSLFVDLRSKARDAVAFLRVAAGRFPDDPALAELIAELDLRSELFRRLWQEHPVRDKGHSLVQVNHPVVGPLSLGYQALRLPDEPDQTLVTYSAAPGSESAGSLRLLASWHLTDKR</sequence>
<keyword evidence="3" id="KW-1185">Reference proteome</keyword>
<dbReference type="InterPro" id="IPR010982">
    <property type="entry name" value="Lambda_DNA-bd_dom_sf"/>
</dbReference>
<dbReference type="SMART" id="SM00530">
    <property type="entry name" value="HTH_XRE"/>
    <property type="match status" value="1"/>
</dbReference>
<accession>A0A8J3VK97</accession>
<dbReference type="Gene3D" id="3.30.450.180">
    <property type="match status" value="1"/>
</dbReference>